<dbReference type="PANTHER" id="PTHR10606:SF44">
    <property type="entry name" value="6-PHOSPHOFRUCTO 2-KINASE_FRUCTOSE 2,6-BISPHOSPHATASE LONG FORM"/>
    <property type="match status" value="1"/>
</dbReference>
<dbReference type="Pfam" id="PF00300">
    <property type="entry name" value="His_Phos_1"/>
    <property type="match status" value="1"/>
</dbReference>
<dbReference type="InterPro" id="IPR001345">
    <property type="entry name" value="PG/BPGM_mutase_AS"/>
</dbReference>
<dbReference type="InterPro" id="IPR029033">
    <property type="entry name" value="His_PPase_superfam"/>
</dbReference>
<sequence>MDVNRISGYIPGKIVFFLMQICKAGMAAGQSRKIWLTRHGESEFNVLGKIGGDSLLSPRGAEYAQRLPEILDSRLPPRGGGGGEDGRELLLCVAMSSTR</sequence>
<dbReference type="STRING" id="145388.A0A0D2LN44"/>
<dbReference type="AlphaFoldDB" id="A0A0D2LN44"/>
<dbReference type="PANTHER" id="PTHR10606">
    <property type="entry name" value="6-PHOSPHOFRUCTO-2-KINASE/FRUCTOSE-2,6-BISPHOSPHATASE"/>
    <property type="match status" value="1"/>
</dbReference>
<dbReference type="PROSITE" id="PS00175">
    <property type="entry name" value="PG_MUTASE"/>
    <property type="match status" value="1"/>
</dbReference>
<gene>
    <name evidence="1" type="ORF">MNEG_14750</name>
</gene>
<protein>
    <submittedName>
        <fullName evidence="1">6-phosphofructo-2-kinase/fructose-2, 6-biphosphatase 2</fullName>
        <ecNumber evidence="1">3.1.3.46</ecNumber>
    </submittedName>
</protein>
<keyword evidence="1" id="KW-0808">Transferase</keyword>
<dbReference type="EMBL" id="KK104953">
    <property type="protein sequence ID" value="KIY93214.1"/>
    <property type="molecule type" value="Genomic_DNA"/>
</dbReference>
<keyword evidence="1" id="KW-0378">Hydrolase</keyword>
<dbReference type="Proteomes" id="UP000054498">
    <property type="component" value="Unassembled WGS sequence"/>
</dbReference>
<evidence type="ECO:0000313" key="1">
    <source>
        <dbReference type="EMBL" id="KIY93214.1"/>
    </source>
</evidence>
<dbReference type="InterPro" id="IPR003094">
    <property type="entry name" value="6Pfruct_kin"/>
</dbReference>
<dbReference type="OrthoDB" id="267323at2759"/>
<dbReference type="GO" id="GO:0005524">
    <property type="term" value="F:ATP binding"/>
    <property type="evidence" value="ECO:0007669"/>
    <property type="project" value="InterPro"/>
</dbReference>
<dbReference type="GO" id="GO:0004331">
    <property type="term" value="F:fructose-2,6-bisphosphate 2-phosphatase activity"/>
    <property type="evidence" value="ECO:0007669"/>
    <property type="project" value="UniProtKB-EC"/>
</dbReference>
<dbReference type="GO" id="GO:0005829">
    <property type="term" value="C:cytosol"/>
    <property type="evidence" value="ECO:0007669"/>
    <property type="project" value="TreeGrafter"/>
</dbReference>
<evidence type="ECO:0000313" key="2">
    <source>
        <dbReference type="Proteomes" id="UP000054498"/>
    </source>
</evidence>
<dbReference type="GO" id="GO:0006003">
    <property type="term" value="P:fructose 2,6-bisphosphate metabolic process"/>
    <property type="evidence" value="ECO:0007669"/>
    <property type="project" value="InterPro"/>
</dbReference>
<dbReference type="Gene3D" id="3.40.50.1240">
    <property type="entry name" value="Phosphoglycerate mutase-like"/>
    <property type="match status" value="1"/>
</dbReference>
<dbReference type="GO" id="GO:0003873">
    <property type="term" value="F:6-phosphofructo-2-kinase activity"/>
    <property type="evidence" value="ECO:0007669"/>
    <property type="project" value="TreeGrafter"/>
</dbReference>
<keyword evidence="1" id="KW-0418">Kinase</keyword>
<dbReference type="KEGG" id="mng:MNEG_14750"/>
<dbReference type="RefSeq" id="XP_013892234.1">
    <property type="nucleotide sequence ID" value="XM_014036780.1"/>
</dbReference>
<dbReference type="SUPFAM" id="SSF53254">
    <property type="entry name" value="Phosphoglycerate mutase-like"/>
    <property type="match status" value="1"/>
</dbReference>
<proteinExistence type="predicted"/>
<dbReference type="CDD" id="cd07067">
    <property type="entry name" value="HP_PGM_like"/>
    <property type="match status" value="1"/>
</dbReference>
<name>A0A0D2LN44_9CHLO</name>
<dbReference type="GeneID" id="25732343"/>
<organism evidence="1 2">
    <name type="scientific">Monoraphidium neglectum</name>
    <dbReference type="NCBI Taxonomy" id="145388"/>
    <lineage>
        <taxon>Eukaryota</taxon>
        <taxon>Viridiplantae</taxon>
        <taxon>Chlorophyta</taxon>
        <taxon>core chlorophytes</taxon>
        <taxon>Chlorophyceae</taxon>
        <taxon>CS clade</taxon>
        <taxon>Sphaeropleales</taxon>
        <taxon>Selenastraceae</taxon>
        <taxon>Monoraphidium</taxon>
    </lineage>
</organism>
<dbReference type="InterPro" id="IPR013078">
    <property type="entry name" value="His_Pase_superF_clade-1"/>
</dbReference>
<dbReference type="EC" id="3.1.3.46" evidence="1"/>
<keyword evidence="2" id="KW-1185">Reference proteome</keyword>
<accession>A0A0D2LN44</accession>
<reference evidence="1 2" key="1">
    <citation type="journal article" date="2013" name="BMC Genomics">
        <title>Reconstruction of the lipid metabolism for the microalga Monoraphidium neglectum from its genome sequence reveals characteristics suitable for biofuel production.</title>
        <authorList>
            <person name="Bogen C."/>
            <person name="Al-Dilaimi A."/>
            <person name="Albersmeier A."/>
            <person name="Wichmann J."/>
            <person name="Grundmann M."/>
            <person name="Rupp O."/>
            <person name="Lauersen K.J."/>
            <person name="Blifernez-Klassen O."/>
            <person name="Kalinowski J."/>
            <person name="Goesmann A."/>
            <person name="Mussgnug J.H."/>
            <person name="Kruse O."/>
        </authorList>
    </citation>
    <scope>NUCLEOTIDE SEQUENCE [LARGE SCALE GENOMIC DNA]</scope>
    <source>
        <strain evidence="1 2">SAG 48.87</strain>
    </source>
</reference>